<reference evidence="3 4" key="1">
    <citation type="journal article" date="2014" name="Int. J. Syst. Evol. Microbiol.">
        <title>Complete genome sequence of Corynebacterium casei LMG S-19264T (=DSM 44701T), isolated from a smear-ripened cheese.</title>
        <authorList>
            <consortium name="US DOE Joint Genome Institute (JGI-PGF)"/>
            <person name="Walter F."/>
            <person name="Albersmeier A."/>
            <person name="Kalinowski J."/>
            <person name="Ruckert C."/>
        </authorList>
    </citation>
    <scope>NUCLEOTIDE SEQUENCE [LARGE SCALE GENOMIC DNA]</scope>
    <source>
        <strain evidence="3 4">CGMCC 1.16330</strain>
    </source>
</reference>
<evidence type="ECO:0000313" key="4">
    <source>
        <dbReference type="Proteomes" id="UP000597507"/>
    </source>
</evidence>
<protein>
    <submittedName>
        <fullName evidence="3">Uncharacterized protein</fullName>
    </submittedName>
</protein>
<dbReference type="Pfam" id="PF01547">
    <property type="entry name" value="SBP_bac_1"/>
    <property type="match status" value="1"/>
</dbReference>
<evidence type="ECO:0000256" key="2">
    <source>
        <dbReference type="ARBA" id="ARBA00008520"/>
    </source>
</evidence>
<gene>
    <name evidence="3" type="ORF">GCM10010964_43210</name>
</gene>
<keyword evidence="4" id="KW-1185">Reference proteome</keyword>
<dbReference type="PANTHER" id="PTHR43649:SF12">
    <property type="entry name" value="DIACETYLCHITOBIOSE BINDING PROTEIN DASA"/>
    <property type="match status" value="1"/>
</dbReference>
<sequence>MTHTKMTTAAGASRREVVRGIGAAGLGLAAGAATARRARAQARGPVSLSFWTFENPQQRPWIHKRIRLFTERNPNVRVDFQYFPFGDLGQKLSVGFATGTAPDGFVSQDWFMPTWLSRNLLAPLDVRKLGYASGEAFAADFPPAFVEGATHNGQVYGYPLWFYGFCNYLNTRHFAEVGLDAERDWPKSWEELGEVARRLTVKEGDRFVRQGFKFAMHAAQWTMIQFNPIFHQCGGRWFDAQGRCTINSEAGVRAMTIRASIARQYGAEDPADTIATNPLPQMDWLRERCSMFFCHPIPPAAITSQNPRMEQERYYRPVQYPGVERGKGYSTTYGFNLVVNARAPREKQEVLHELYRFMMSDPADAWADAAPFPLARKSGWVDNPSVQRFPHVAEIIRARDEGVPLPRTTVYNELADQVHRGVQRILLNRADIKATLDGIAAAVDRATEAARRG</sequence>
<proteinExistence type="inferred from homology"/>
<comment type="similarity">
    <text evidence="2">Belongs to the bacterial solute-binding protein 1 family.</text>
</comment>
<dbReference type="Proteomes" id="UP000597507">
    <property type="component" value="Unassembled WGS sequence"/>
</dbReference>
<dbReference type="Gene3D" id="3.40.190.10">
    <property type="entry name" value="Periplasmic binding protein-like II"/>
    <property type="match status" value="1"/>
</dbReference>
<evidence type="ECO:0000313" key="3">
    <source>
        <dbReference type="EMBL" id="GGG51326.1"/>
    </source>
</evidence>
<comment type="subcellular location">
    <subcellularLocation>
        <location evidence="1">Periplasm</location>
    </subcellularLocation>
</comment>
<dbReference type="InterPro" id="IPR006311">
    <property type="entry name" value="TAT_signal"/>
</dbReference>
<evidence type="ECO:0000256" key="1">
    <source>
        <dbReference type="ARBA" id="ARBA00004418"/>
    </source>
</evidence>
<comment type="caution">
    <text evidence="3">The sequence shown here is derived from an EMBL/GenBank/DDBJ whole genome shotgun (WGS) entry which is preliminary data.</text>
</comment>
<dbReference type="EMBL" id="BMKS01000024">
    <property type="protein sequence ID" value="GGG51326.1"/>
    <property type="molecule type" value="Genomic_DNA"/>
</dbReference>
<accession>A0A8J2ZFI0</accession>
<dbReference type="AlphaFoldDB" id="A0A8J2ZFI0"/>
<dbReference type="RefSeq" id="WP_188904084.1">
    <property type="nucleotide sequence ID" value="NZ_BMKS01000024.1"/>
</dbReference>
<dbReference type="PANTHER" id="PTHR43649">
    <property type="entry name" value="ARABINOSE-BINDING PROTEIN-RELATED"/>
    <property type="match status" value="1"/>
</dbReference>
<organism evidence="3 4">
    <name type="scientific">Caldovatus sediminis</name>
    <dbReference type="NCBI Taxonomy" id="2041189"/>
    <lineage>
        <taxon>Bacteria</taxon>
        <taxon>Pseudomonadati</taxon>
        <taxon>Pseudomonadota</taxon>
        <taxon>Alphaproteobacteria</taxon>
        <taxon>Acetobacterales</taxon>
        <taxon>Roseomonadaceae</taxon>
        <taxon>Caldovatus</taxon>
    </lineage>
</organism>
<name>A0A8J2ZFI0_9PROT</name>
<dbReference type="GO" id="GO:0042597">
    <property type="term" value="C:periplasmic space"/>
    <property type="evidence" value="ECO:0007669"/>
    <property type="project" value="UniProtKB-SubCell"/>
</dbReference>
<dbReference type="InterPro" id="IPR050490">
    <property type="entry name" value="Bact_solute-bd_prot1"/>
</dbReference>
<dbReference type="InterPro" id="IPR006059">
    <property type="entry name" value="SBP"/>
</dbReference>
<dbReference type="SUPFAM" id="SSF53850">
    <property type="entry name" value="Periplasmic binding protein-like II"/>
    <property type="match status" value="1"/>
</dbReference>
<dbReference type="PROSITE" id="PS51318">
    <property type="entry name" value="TAT"/>
    <property type="match status" value="1"/>
</dbReference>